<keyword evidence="1 6" id="KW-0690">Ribosome biogenesis</keyword>
<feature type="compositionally biased region" description="Basic and acidic residues" evidence="8">
    <location>
        <begin position="105"/>
        <end position="123"/>
    </location>
</feature>
<comment type="subcellular location">
    <subcellularLocation>
        <location evidence="6">Nucleus</location>
        <location evidence="6">Nucleolus</location>
    </subcellularLocation>
    <subcellularLocation>
        <location evidence="6">Nucleus</location>
        <location evidence="6">Nucleoplasm</location>
    </subcellularLocation>
</comment>
<dbReference type="EMBL" id="MU866248">
    <property type="protein sequence ID" value="KAK4175114.1"/>
    <property type="molecule type" value="Genomic_DNA"/>
</dbReference>
<dbReference type="Pfam" id="PF00400">
    <property type="entry name" value="WD40"/>
    <property type="match status" value="3"/>
</dbReference>
<sequence length="799" mass="89723">MKSKPVEKKRKARDEESDSESDDELGNGLFDGVLEASEDEEDYIPSDEIDDGDSESEASEGSEDTEEEDDDALLSDDIPSDVEGDDEMGKLSKGAEELEITEPGVDPKPKHQEEEHRNYRIEKDANGGERYIYDEIDPVYDSDDSDAQGPVNTIGDIPLSFYDSYPHIGYDINGKKIMRPATGDALQSLLDTIEVPKGWTGLTDVNTGNPLNLTQEELELVRRVQHGLVPDEGYDPYPDTVEWFTSKQETMPLSAAPEPKRRFLPSKNEAKQVMKLVRAIREGRILPYKPPEEREREEEEKEEVQFDLWQDEEPAAPNPMHIPAPKLPPPGYEMSYNPPEEYLPTKEEREEWEKTDPEDREKEFLPQKYNSLRKVPAWGTLVKERFERCMDLYLAPRVRKNRLNIDPNSLLPKLPSPAELKPFPTVVQTIFRGHEGTVRSVAIDPVSFPCSNICMTNADHQQTGVALATGGSDGTVRVWELLTGRQVWSVRLSSEDPVYAVRWRPTKDAFILAASAGEDVFLMVPTHSSVTPTLDQASRDVLAAGFGYATNGQQPAAAPGKEPAGKWARPGTKLEDAGVLVRVTVRSAVKVITWHRRGDHFATVSPEGQRSSVAIHTLSKHLTQIPFRKLHGLAQTVVFHPLKPLFFVATMRTVRCYDLQKVELVKIVQPGAKWISSLDIHSGGDHLIVGSYDRRLLWHDLDLSNRPHKTMRFHPKAIRAVRYHKGGLPLFADTSDDGTLQIFYGKVPNDQLESPTIVPVKQLKGHKVVNQVGVVDIDWHPREPWCVSAGADGTARLWM</sequence>
<feature type="repeat" description="WD" evidence="7">
    <location>
        <begin position="467"/>
        <end position="489"/>
    </location>
</feature>
<reference evidence="10" key="1">
    <citation type="journal article" date="2023" name="Mol. Phylogenet. Evol.">
        <title>Genome-scale phylogeny and comparative genomics of the fungal order Sordariales.</title>
        <authorList>
            <person name="Hensen N."/>
            <person name="Bonometti L."/>
            <person name="Westerberg I."/>
            <person name="Brannstrom I.O."/>
            <person name="Guillou S."/>
            <person name="Cros-Aarteil S."/>
            <person name="Calhoun S."/>
            <person name="Haridas S."/>
            <person name="Kuo A."/>
            <person name="Mondo S."/>
            <person name="Pangilinan J."/>
            <person name="Riley R."/>
            <person name="LaButti K."/>
            <person name="Andreopoulos B."/>
            <person name="Lipzen A."/>
            <person name="Chen C."/>
            <person name="Yan M."/>
            <person name="Daum C."/>
            <person name="Ng V."/>
            <person name="Clum A."/>
            <person name="Steindorff A."/>
            <person name="Ohm R.A."/>
            <person name="Martin F."/>
            <person name="Silar P."/>
            <person name="Natvig D.O."/>
            <person name="Lalanne C."/>
            <person name="Gautier V."/>
            <person name="Ament-Velasquez S.L."/>
            <person name="Kruys A."/>
            <person name="Hutchinson M.I."/>
            <person name="Powell A.J."/>
            <person name="Barry K."/>
            <person name="Miller A.N."/>
            <person name="Grigoriev I.V."/>
            <person name="Debuchy R."/>
            <person name="Gladieux P."/>
            <person name="Hiltunen Thoren M."/>
            <person name="Johannesson H."/>
        </authorList>
    </citation>
    <scope>NUCLEOTIDE SEQUENCE</scope>
    <source>
        <strain evidence="10">CBS 892.96</strain>
    </source>
</reference>
<protein>
    <recommendedName>
        <fullName evidence="6">Ribosome biogenesis protein ERB1</fullName>
    </recommendedName>
    <alternativeName>
        <fullName evidence="6">Eukaryotic ribosome biogenesis protein 1</fullName>
    </alternativeName>
</protein>
<dbReference type="Pfam" id="PF08145">
    <property type="entry name" value="BOP1NT"/>
    <property type="match status" value="1"/>
</dbReference>
<reference evidence="10" key="2">
    <citation type="submission" date="2023-05" db="EMBL/GenBank/DDBJ databases">
        <authorList>
            <consortium name="Lawrence Berkeley National Laboratory"/>
            <person name="Steindorff A."/>
            <person name="Hensen N."/>
            <person name="Bonometti L."/>
            <person name="Westerberg I."/>
            <person name="Brannstrom I.O."/>
            <person name="Guillou S."/>
            <person name="Cros-Aarteil S."/>
            <person name="Calhoun S."/>
            <person name="Haridas S."/>
            <person name="Kuo A."/>
            <person name="Mondo S."/>
            <person name="Pangilinan J."/>
            <person name="Riley R."/>
            <person name="Labutti K."/>
            <person name="Andreopoulos B."/>
            <person name="Lipzen A."/>
            <person name="Chen C."/>
            <person name="Yanf M."/>
            <person name="Daum C."/>
            <person name="Ng V."/>
            <person name="Clum A."/>
            <person name="Ohm R."/>
            <person name="Martin F."/>
            <person name="Silar P."/>
            <person name="Natvig D."/>
            <person name="Lalanne C."/>
            <person name="Gautier V."/>
            <person name="Ament-Velasquez S.L."/>
            <person name="Kruys A."/>
            <person name="Hutchinson M.I."/>
            <person name="Powell A.J."/>
            <person name="Barry K."/>
            <person name="Miller A.N."/>
            <person name="Grigoriev I.V."/>
            <person name="Debuchy R."/>
            <person name="Gladieux P."/>
            <person name="Thoren M.H."/>
            <person name="Johannesson H."/>
        </authorList>
    </citation>
    <scope>NUCLEOTIDE SEQUENCE</scope>
    <source>
        <strain evidence="10">CBS 892.96</strain>
    </source>
</reference>
<keyword evidence="4" id="KW-0677">Repeat</keyword>
<evidence type="ECO:0000256" key="4">
    <source>
        <dbReference type="ARBA" id="ARBA00022737"/>
    </source>
</evidence>
<dbReference type="Proteomes" id="UP001302321">
    <property type="component" value="Unassembled WGS sequence"/>
</dbReference>
<accession>A0AAN6W494</accession>
<dbReference type="SMART" id="SM00320">
    <property type="entry name" value="WD40"/>
    <property type="match status" value="6"/>
</dbReference>
<comment type="caution">
    <text evidence="10">The sequence shown here is derived from an EMBL/GenBank/DDBJ whole genome shotgun (WGS) entry which is preliminary data.</text>
</comment>
<dbReference type="SMART" id="SM01035">
    <property type="entry name" value="BOP1NT"/>
    <property type="match status" value="1"/>
</dbReference>
<dbReference type="InterPro" id="IPR036322">
    <property type="entry name" value="WD40_repeat_dom_sf"/>
</dbReference>
<evidence type="ECO:0000256" key="6">
    <source>
        <dbReference type="HAMAP-Rule" id="MF_03027"/>
    </source>
</evidence>
<gene>
    <name evidence="6" type="primary">ERB1</name>
    <name evidence="10" type="ORF">QBC36DRAFT_29205</name>
</gene>
<feature type="compositionally biased region" description="Acidic residues" evidence="8">
    <location>
        <begin position="36"/>
        <end position="86"/>
    </location>
</feature>
<name>A0AAN6W494_9PEZI</name>
<evidence type="ECO:0000313" key="10">
    <source>
        <dbReference type="EMBL" id="KAK4175114.1"/>
    </source>
</evidence>
<feature type="repeat" description="WD" evidence="7">
    <location>
        <begin position="774"/>
        <end position="799"/>
    </location>
</feature>
<dbReference type="SUPFAM" id="SSF50978">
    <property type="entry name" value="WD40 repeat-like"/>
    <property type="match status" value="1"/>
</dbReference>
<dbReference type="InterPro" id="IPR019775">
    <property type="entry name" value="WD40_repeat_CS"/>
</dbReference>
<dbReference type="FunFam" id="2.130.10.10:FF:000061">
    <property type="entry name" value="Ribosome biogenesis protein BOP1 homolog"/>
    <property type="match status" value="1"/>
</dbReference>
<dbReference type="PANTHER" id="PTHR17605:SF0">
    <property type="entry name" value="RIBOSOME BIOGENESIS PROTEIN BOP1"/>
    <property type="match status" value="1"/>
</dbReference>
<dbReference type="GO" id="GO:0030687">
    <property type="term" value="C:preribosome, large subunit precursor"/>
    <property type="evidence" value="ECO:0007669"/>
    <property type="project" value="UniProtKB-UniRule"/>
</dbReference>
<dbReference type="GO" id="GO:0000466">
    <property type="term" value="P:maturation of 5.8S rRNA from tricistronic rRNA transcript (SSU-rRNA, 5.8S rRNA, LSU-rRNA)"/>
    <property type="evidence" value="ECO:0007669"/>
    <property type="project" value="UniProtKB-UniRule"/>
</dbReference>
<keyword evidence="11" id="KW-1185">Reference proteome</keyword>
<dbReference type="GO" id="GO:0005654">
    <property type="term" value="C:nucleoplasm"/>
    <property type="evidence" value="ECO:0007669"/>
    <property type="project" value="UniProtKB-SubCell"/>
</dbReference>
<dbReference type="PROSITE" id="PS50082">
    <property type="entry name" value="WD_REPEATS_2"/>
    <property type="match status" value="2"/>
</dbReference>
<evidence type="ECO:0000256" key="2">
    <source>
        <dbReference type="ARBA" id="ARBA00022552"/>
    </source>
</evidence>
<dbReference type="HAMAP" id="MF_03027">
    <property type="entry name" value="BOP1"/>
    <property type="match status" value="1"/>
</dbReference>
<dbReference type="GO" id="GO:0000463">
    <property type="term" value="P:maturation of LSU-rRNA from tricistronic rRNA transcript (SSU-rRNA, 5.8S rRNA, LSU-rRNA)"/>
    <property type="evidence" value="ECO:0007669"/>
    <property type="project" value="UniProtKB-UniRule"/>
</dbReference>
<feature type="compositionally biased region" description="Basic and acidic residues" evidence="8">
    <location>
        <begin position="87"/>
        <end position="96"/>
    </location>
</feature>
<dbReference type="InterPro" id="IPR012953">
    <property type="entry name" value="BOP1_N_dom"/>
</dbReference>
<dbReference type="PANTHER" id="PTHR17605">
    <property type="entry name" value="RIBOSOME BIOGENESIS PROTEIN BOP1 BLOCK OF PROLIFERATION 1 PROTEIN"/>
    <property type="match status" value="1"/>
</dbReference>
<evidence type="ECO:0000256" key="1">
    <source>
        <dbReference type="ARBA" id="ARBA00022517"/>
    </source>
</evidence>
<feature type="domain" description="BOP1 N-terminal" evidence="9">
    <location>
        <begin position="162"/>
        <end position="424"/>
    </location>
</feature>
<comment type="function">
    <text evidence="6">Component of the NOP7 complex, which is required for maturation of the 25S and 5.8S ribosomal RNAs and formation of the 60S ribosome.</text>
</comment>
<evidence type="ECO:0000256" key="5">
    <source>
        <dbReference type="ARBA" id="ARBA00023242"/>
    </source>
</evidence>
<keyword evidence="5 6" id="KW-0539">Nucleus</keyword>
<organism evidence="10 11">
    <name type="scientific">Triangularia setosa</name>
    <dbReference type="NCBI Taxonomy" id="2587417"/>
    <lineage>
        <taxon>Eukaryota</taxon>
        <taxon>Fungi</taxon>
        <taxon>Dikarya</taxon>
        <taxon>Ascomycota</taxon>
        <taxon>Pezizomycotina</taxon>
        <taxon>Sordariomycetes</taxon>
        <taxon>Sordariomycetidae</taxon>
        <taxon>Sordariales</taxon>
        <taxon>Podosporaceae</taxon>
        <taxon>Triangularia</taxon>
    </lineage>
</organism>
<dbReference type="GO" id="GO:0043021">
    <property type="term" value="F:ribonucleoprotein complex binding"/>
    <property type="evidence" value="ECO:0007669"/>
    <property type="project" value="UniProtKB-UniRule"/>
</dbReference>
<dbReference type="InterPro" id="IPR001680">
    <property type="entry name" value="WD40_rpt"/>
</dbReference>
<dbReference type="InterPro" id="IPR028598">
    <property type="entry name" value="BOP1/Erb1"/>
</dbReference>
<proteinExistence type="inferred from homology"/>
<evidence type="ECO:0000256" key="8">
    <source>
        <dbReference type="SAM" id="MobiDB-lite"/>
    </source>
</evidence>
<feature type="compositionally biased region" description="Acidic residues" evidence="8">
    <location>
        <begin position="15"/>
        <end position="25"/>
    </location>
</feature>
<dbReference type="GO" id="GO:0070545">
    <property type="term" value="C:PeBoW complex"/>
    <property type="evidence" value="ECO:0007669"/>
    <property type="project" value="TreeGrafter"/>
</dbReference>
<comment type="subunit">
    <text evidence="6">Component of the NOP7 complex, composed of ERB1, NOP7 and YTM1. Within the NOP7 complex ERB1 appears to interact directly with NOP7 and YTM1. The NOP7 complex also associates with the 66S pre-ribosome.</text>
</comment>
<keyword evidence="2 6" id="KW-0698">rRNA processing</keyword>
<evidence type="ECO:0000259" key="9">
    <source>
        <dbReference type="SMART" id="SM01035"/>
    </source>
</evidence>
<keyword evidence="3 7" id="KW-0853">WD repeat</keyword>
<evidence type="ECO:0000313" key="11">
    <source>
        <dbReference type="Proteomes" id="UP001302321"/>
    </source>
</evidence>
<comment type="similarity">
    <text evidence="6">Belongs to the WD repeat BOP1/ERB1 family.</text>
</comment>
<feature type="region of interest" description="Disordered" evidence="8">
    <location>
        <begin position="1"/>
        <end position="123"/>
    </location>
</feature>
<evidence type="ECO:0000256" key="3">
    <source>
        <dbReference type="ARBA" id="ARBA00022574"/>
    </source>
</evidence>
<dbReference type="PROSITE" id="PS00678">
    <property type="entry name" value="WD_REPEATS_1"/>
    <property type="match status" value="1"/>
</dbReference>
<dbReference type="InterPro" id="IPR015943">
    <property type="entry name" value="WD40/YVTN_repeat-like_dom_sf"/>
</dbReference>
<evidence type="ECO:0000256" key="7">
    <source>
        <dbReference type="PROSITE-ProRule" id="PRU00221"/>
    </source>
</evidence>
<dbReference type="AlphaFoldDB" id="A0AAN6W494"/>
<dbReference type="Gene3D" id="2.130.10.10">
    <property type="entry name" value="YVTN repeat-like/Quinoprotein amine dehydrogenase"/>
    <property type="match status" value="1"/>
</dbReference>